<accession>A0A915LAC0</accession>
<organism evidence="2 3">
    <name type="scientific">Romanomermis culicivorax</name>
    <name type="common">Nematode worm</name>
    <dbReference type="NCBI Taxonomy" id="13658"/>
    <lineage>
        <taxon>Eukaryota</taxon>
        <taxon>Metazoa</taxon>
        <taxon>Ecdysozoa</taxon>
        <taxon>Nematoda</taxon>
        <taxon>Enoplea</taxon>
        <taxon>Dorylaimia</taxon>
        <taxon>Mermithida</taxon>
        <taxon>Mermithoidea</taxon>
        <taxon>Mermithidae</taxon>
        <taxon>Romanomermis</taxon>
    </lineage>
</organism>
<reference evidence="3" key="1">
    <citation type="submission" date="2022-11" db="UniProtKB">
        <authorList>
            <consortium name="WormBaseParasite"/>
        </authorList>
    </citation>
    <scope>IDENTIFICATION</scope>
</reference>
<evidence type="ECO:0000313" key="3">
    <source>
        <dbReference type="WBParaSite" id="nRc.2.0.1.t47787-RA"/>
    </source>
</evidence>
<sequence length="192" mass="22010">MLPSRTSRNVEEKNFQHGDMVHNEFSIGYCPDIACYEPLLVRNETLIDEKGCSQNSRIFYFGTIYIKNMRSDHIKVQYVSCHACGKTFKVENLINLKPLTSNEMRDRLLAENLQYRIKTLPSRSNYPEFVRLNGISPFLYKLNANLLTDFGFDSGGIVRPLKFLQTGCSVFGAENLSCYSHTIDDKFLLTKG</sequence>
<evidence type="ECO:0000259" key="1">
    <source>
        <dbReference type="Pfam" id="PF19437"/>
    </source>
</evidence>
<dbReference type="AlphaFoldDB" id="A0A915LAC0"/>
<proteinExistence type="predicted"/>
<dbReference type="WBParaSite" id="nRc.2.0.1.t47787-RA">
    <property type="protein sequence ID" value="nRc.2.0.1.t47787-RA"/>
    <property type="gene ID" value="nRc.2.0.1.g47787"/>
</dbReference>
<feature type="domain" description="Deubiquitinating protein VCPIP1 N-terminal" evidence="1">
    <location>
        <begin position="78"/>
        <end position="190"/>
    </location>
</feature>
<name>A0A915LAC0_ROMCU</name>
<protein>
    <submittedName>
        <fullName evidence="3">Deubiquitinating protein VCPIP1 N-terminal domain-containing protein</fullName>
    </submittedName>
</protein>
<evidence type="ECO:0000313" key="2">
    <source>
        <dbReference type="Proteomes" id="UP000887565"/>
    </source>
</evidence>
<keyword evidence="2" id="KW-1185">Reference proteome</keyword>
<dbReference type="Proteomes" id="UP000887565">
    <property type="component" value="Unplaced"/>
</dbReference>
<dbReference type="InterPro" id="IPR045827">
    <property type="entry name" value="VCPIP1_N"/>
</dbReference>
<dbReference type="Pfam" id="PF19437">
    <property type="entry name" value="VCIP135_N"/>
    <property type="match status" value="1"/>
</dbReference>